<name>A0A4V6EU58_9BASI</name>
<dbReference type="AlphaFoldDB" id="A0A4V6EU58"/>
<dbReference type="KEGG" id="sgra:EX895_001860"/>
<comment type="caution">
    <text evidence="1">The sequence shown here is derived from an EMBL/GenBank/DDBJ whole genome shotgun (WGS) entry which is preliminary data.</text>
</comment>
<sequence length="161" mass="18248">MTTATPRPFITPTKVALFITSSRPFPDEWVQSQCEIAERSAISGDGLDLELHLEVIKGNFEGWTPFRLARDYVYPRLFEEQTTFAFVSFVVLDDKSHEDKQLMIVGVHPDSFKGAPLEIEATSRMEADYAIDLPLTFHYGHQAITSYPCDPYDNEAERNAA</sequence>
<gene>
    <name evidence="1" type="ORF">EX895_001860</name>
</gene>
<protein>
    <submittedName>
        <fullName evidence="1">Uncharacterized protein</fullName>
    </submittedName>
</protein>
<accession>A0A4V6EU58</accession>
<organism evidence="1 2">
    <name type="scientific">Sporisorium graminicola</name>
    <dbReference type="NCBI Taxonomy" id="280036"/>
    <lineage>
        <taxon>Eukaryota</taxon>
        <taxon>Fungi</taxon>
        <taxon>Dikarya</taxon>
        <taxon>Basidiomycota</taxon>
        <taxon>Ustilaginomycotina</taxon>
        <taxon>Ustilaginomycetes</taxon>
        <taxon>Ustilaginales</taxon>
        <taxon>Ustilaginaceae</taxon>
        <taxon>Sporisorium</taxon>
    </lineage>
</organism>
<evidence type="ECO:0000313" key="1">
    <source>
        <dbReference type="EMBL" id="TKY89329.1"/>
    </source>
</evidence>
<dbReference type="GeneID" id="40724755"/>
<dbReference type="RefSeq" id="XP_029741314.1">
    <property type="nucleotide sequence ID" value="XM_029882459.1"/>
</dbReference>
<keyword evidence="2" id="KW-1185">Reference proteome</keyword>
<reference evidence="1 2" key="1">
    <citation type="submission" date="2019-05" db="EMBL/GenBank/DDBJ databases">
        <title>Sporisorium graminicola CBS 10092 draft sequencing and annotation.</title>
        <authorList>
            <person name="Solano-Gonzalez S."/>
            <person name="Caddick M.X."/>
            <person name="Darby A."/>
        </authorList>
    </citation>
    <scope>NUCLEOTIDE SEQUENCE [LARGE SCALE GENOMIC DNA]</scope>
    <source>
        <strain evidence="1 2">CBS 10092</strain>
    </source>
</reference>
<evidence type="ECO:0000313" key="2">
    <source>
        <dbReference type="Proteomes" id="UP000306050"/>
    </source>
</evidence>
<dbReference type="Proteomes" id="UP000306050">
    <property type="component" value="Chromosome SGRAM_12"/>
</dbReference>
<proteinExistence type="predicted"/>
<dbReference type="OrthoDB" id="2550163at2759"/>
<dbReference type="EMBL" id="SRRM01000005">
    <property type="protein sequence ID" value="TKY89329.1"/>
    <property type="molecule type" value="Genomic_DNA"/>
</dbReference>